<dbReference type="HOGENOM" id="CLU_005481_0_0_1"/>
<proteinExistence type="predicted"/>
<feature type="region of interest" description="Disordered" evidence="6">
    <location>
        <begin position="879"/>
        <end position="932"/>
    </location>
</feature>
<dbReference type="PANTHER" id="PTHR15180">
    <property type="entry name" value="GENERAL TRANSCRIPTION FACTOR 3C POLYPEPTIDE 1"/>
    <property type="match status" value="1"/>
</dbReference>
<gene>
    <name evidence="10" type="ORF">CTRG_03944</name>
</gene>
<feature type="compositionally biased region" description="Acidic residues" evidence="6">
    <location>
        <begin position="646"/>
        <end position="661"/>
    </location>
</feature>
<feature type="region of interest" description="Disordered" evidence="6">
    <location>
        <begin position="610"/>
        <end position="661"/>
    </location>
</feature>
<evidence type="ECO:0000313" key="11">
    <source>
        <dbReference type="Proteomes" id="UP000002037"/>
    </source>
</evidence>
<feature type="compositionally biased region" description="Basic residues" evidence="6">
    <location>
        <begin position="919"/>
        <end position="930"/>
    </location>
</feature>
<feature type="compositionally biased region" description="Acidic residues" evidence="6">
    <location>
        <begin position="230"/>
        <end position="250"/>
    </location>
</feature>
<dbReference type="VEuPathDB" id="FungiDB:CTRG_03944"/>
<dbReference type="KEGG" id="ctp:CTRG_03944"/>
<reference evidence="10 11" key="1">
    <citation type="journal article" date="2009" name="Nature">
        <title>Evolution of pathogenicity and sexual reproduction in eight Candida genomes.</title>
        <authorList>
            <person name="Butler G."/>
            <person name="Rasmussen M.D."/>
            <person name="Lin M.F."/>
            <person name="Santos M.A."/>
            <person name="Sakthikumar S."/>
            <person name="Munro C.A."/>
            <person name="Rheinbay E."/>
            <person name="Grabherr M."/>
            <person name="Forche A."/>
            <person name="Reedy J.L."/>
            <person name="Agrafioti I."/>
            <person name="Arnaud M.B."/>
            <person name="Bates S."/>
            <person name="Brown A.J."/>
            <person name="Brunke S."/>
            <person name="Costanzo M.C."/>
            <person name="Fitzpatrick D.A."/>
            <person name="de Groot P.W."/>
            <person name="Harris D."/>
            <person name="Hoyer L.L."/>
            <person name="Hube B."/>
            <person name="Klis F.M."/>
            <person name="Kodira C."/>
            <person name="Lennard N."/>
            <person name="Logue M.E."/>
            <person name="Martin R."/>
            <person name="Neiman A.M."/>
            <person name="Nikolaou E."/>
            <person name="Quail M.A."/>
            <person name="Quinn J."/>
            <person name="Santos M.C."/>
            <person name="Schmitzberger F.F."/>
            <person name="Sherlock G."/>
            <person name="Shah P."/>
            <person name="Silverstein K.A."/>
            <person name="Skrzypek M.S."/>
            <person name="Soll D."/>
            <person name="Staggs R."/>
            <person name="Stansfield I."/>
            <person name="Stumpf M.P."/>
            <person name="Sudbery P.E."/>
            <person name="Srikantha T."/>
            <person name="Zeng Q."/>
            <person name="Berman J."/>
            <person name="Berriman M."/>
            <person name="Heitman J."/>
            <person name="Gow N.A."/>
            <person name="Lorenz M.C."/>
            <person name="Birren B.W."/>
            <person name="Kellis M."/>
            <person name="Cuomo C.A."/>
        </authorList>
    </citation>
    <scope>NUCLEOTIDE SEQUENCE [LARGE SCALE GENOMIC DNA]</scope>
    <source>
        <strain evidence="11">ATCC MYA-3404 / T1</strain>
    </source>
</reference>
<dbReference type="GO" id="GO:0003677">
    <property type="term" value="F:DNA binding"/>
    <property type="evidence" value="ECO:0007669"/>
    <property type="project" value="UniProtKB-KW"/>
</dbReference>
<dbReference type="GeneID" id="8295792"/>
<evidence type="ECO:0000256" key="3">
    <source>
        <dbReference type="ARBA" id="ARBA00023125"/>
    </source>
</evidence>
<evidence type="ECO:0000259" key="9">
    <source>
        <dbReference type="Pfam" id="PF24101"/>
    </source>
</evidence>
<feature type="region of interest" description="Disordered" evidence="6">
    <location>
        <begin position="202"/>
        <end position="253"/>
    </location>
</feature>
<dbReference type="GO" id="GO:0000127">
    <property type="term" value="C:transcription factor TFIIIC complex"/>
    <property type="evidence" value="ECO:0007669"/>
    <property type="project" value="InterPro"/>
</dbReference>
<evidence type="ECO:0000256" key="1">
    <source>
        <dbReference type="ARBA" id="ARBA00004123"/>
    </source>
</evidence>
<dbReference type="STRING" id="294747.C5MCJ3"/>
<dbReference type="InterPro" id="IPR056467">
    <property type="entry name" value="eWH_GTF3C1"/>
</dbReference>
<protein>
    <submittedName>
        <fullName evidence="10">Uncharacterized protein</fullName>
    </submittedName>
</protein>
<feature type="region of interest" description="Disordered" evidence="6">
    <location>
        <begin position="841"/>
        <end position="860"/>
    </location>
</feature>
<feature type="domain" description="GTF3C1 extended winged-helix" evidence="9">
    <location>
        <begin position="745"/>
        <end position="844"/>
    </location>
</feature>
<dbReference type="CDD" id="cd16169">
    <property type="entry name" value="Tau138_eWH"/>
    <property type="match status" value="1"/>
</dbReference>
<accession>C5MCJ3</accession>
<evidence type="ECO:0000256" key="4">
    <source>
        <dbReference type="ARBA" id="ARBA00023163"/>
    </source>
</evidence>
<feature type="domain" description="B-block binding subunit of TFIIIC" evidence="7">
    <location>
        <begin position="128"/>
        <end position="197"/>
    </location>
</feature>
<dbReference type="InterPro" id="IPR007309">
    <property type="entry name" value="TFIIIC_Bblock-bd"/>
</dbReference>
<dbReference type="eggNOG" id="ENOG502QVPM">
    <property type="taxonomic scope" value="Eukaryota"/>
</dbReference>
<dbReference type="Pfam" id="PF24101">
    <property type="entry name" value="WHD_GTF3C1"/>
    <property type="match status" value="1"/>
</dbReference>
<feature type="compositionally biased region" description="Basic and acidic residues" evidence="6">
    <location>
        <begin position="972"/>
        <end position="987"/>
    </location>
</feature>
<keyword evidence="3" id="KW-0238">DNA-binding</keyword>
<dbReference type="Pfam" id="PF20222">
    <property type="entry name" value="DUF6581"/>
    <property type="match status" value="1"/>
</dbReference>
<keyword evidence="11" id="KW-1185">Reference proteome</keyword>
<dbReference type="InterPro" id="IPR046488">
    <property type="entry name" value="Sfc3/Tfc3_C"/>
</dbReference>
<dbReference type="Proteomes" id="UP000002037">
    <property type="component" value="Unassembled WGS sequence"/>
</dbReference>
<feature type="compositionally biased region" description="Polar residues" evidence="6">
    <location>
        <begin position="848"/>
        <end position="857"/>
    </location>
</feature>
<keyword evidence="2" id="KW-0597">Phosphoprotein</keyword>
<evidence type="ECO:0000259" key="8">
    <source>
        <dbReference type="Pfam" id="PF20222"/>
    </source>
</evidence>
<evidence type="ECO:0000256" key="6">
    <source>
        <dbReference type="SAM" id="MobiDB-lite"/>
    </source>
</evidence>
<feature type="region of interest" description="Disordered" evidence="6">
    <location>
        <begin position="961"/>
        <end position="990"/>
    </location>
</feature>
<feature type="region of interest" description="Disordered" evidence="6">
    <location>
        <begin position="343"/>
        <end position="372"/>
    </location>
</feature>
<dbReference type="InterPro" id="IPR035625">
    <property type="entry name" value="Tfc3-like_eWH"/>
</dbReference>
<organism evidence="10 11">
    <name type="scientific">Candida tropicalis (strain ATCC MYA-3404 / T1)</name>
    <name type="common">Yeast</name>
    <dbReference type="NCBI Taxonomy" id="294747"/>
    <lineage>
        <taxon>Eukaryota</taxon>
        <taxon>Fungi</taxon>
        <taxon>Dikarya</taxon>
        <taxon>Ascomycota</taxon>
        <taxon>Saccharomycotina</taxon>
        <taxon>Pichiomycetes</taxon>
        <taxon>Debaryomycetaceae</taxon>
        <taxon>Candida/Lodderomyces clade</taxon>
        <taxon>Candida</taxon>
    </lineage>
</organism>
<comment type="subcellular location">
    <subcellularLocation>
        <location evidence="1">Nucleus</location>
    </subcellularLocation>
</comment>
<evidence type="ECO:0000256" key="2">
    <source>
        <dbReference type="ARBA" id="ARBA00022553"/>
    </source>
</evidence>
<dbReference type="SUPFAM" id="SSF46785">
    <property type="entry name" value="Winged helix' DNA-binding domain"/>
    <property type="match status" value="1"/>
</dbReference>
<feature type="region of interest" description="Disordered" evidence="6">
    <location>
        <begin position="543"/>
        <end position="594"/>
    </location>
</feature>
<feature type="compositionally biased region" description="Basic and acidic residues" evidence="6">
    <location>
        <begin position="630"/>
        <end position="645"/>
    </location>
</feature>
<dbReference type="InterPro" id="IPR036390">
    <property type="entry name" value="WH_DNA-bd_sf"/>
</dbReference>
<keyword evidence="5" id="KW-0539">Nucleus</keyword>
<dbReference type="RefSeq" id="XP_002549647.1">
    <property type="nucleotide sequence ID" value="XM_002549601.1"/>
</dbReference>
<dbReference type="GO" id="GO:0042791">
    <property type="term" value="P:5S class rRNA transcription by RNA polymerase III"/>
    <property type="evidence" value="ECO:0007669"/>
    <property type="project" value="TreeGrafter"/>
</dbReference>
<evidence type="ECO:0000256" key="5">
    <source>
        <dbReference type="ARBA" id="ARBA00023242"/>
    </source>
</evidence>
<feature type="domain" description="Transcription factor tau subunit sfc3/Tfc3 C-terminal" evidence="8">
    <location>
        <begin position="992"/>
        <end position="1384"/>
    </location>
</feature>
<feature type="compositionally biased region" description="Acidic residues" evidence="6">
    <location>
        <begin position="613"/>
        <end position="629"/>
    </location>
</feature>
<dbReference type="EMBL" id="GG692399">
    <property type="protein sequence ID" value="EER32273.1"/>
    <property type="molecule type" value="Genomic_DNA"/>
</dbReference>
<name>C5MCJ3_CANTT</name>
<evidence type="ECO:0000259" key="7">
    <source>
        <dbReference type="Pfam" id="PF04182"/>
    </source>
</evidence>
<sequence>MSFPCTPYEVVQFTVEKISFSGKYGLTIEELWEFIQLSFKQTESLDDFQKQTIWQWLFFENDDYDSEQESKLYVTYNNNPIPITLNYNTFIANYPDPENVRVLPQYEVQAFYLTGVSNNKMFFKALGEKPYELLQEIAKHGANGIWSPDLVDATGQDNRSLTARLKKLEDYNLIIKESAFYAKRKSHSNLIIHSKFAGSVGDTIDDGSSQDNQKKPKKKKAPVKSTGGGEGDEDGEANNDDADADEEEEDGGTRYYWRSRERVRNHIIEACKNAPHQIRVFRDLKRELRMHNSQVKSHFFTAITKFLHNEGIVEKVNIRDKETNKLIYALKFVKDPQDELIDNDESEFNGLNTQSDEKQQNGDTLDDDDDDDIETDENKSVVLFNNFFPLTVLTAQAVQESKDSGTTIKEIIRSLFGDSRHRMVERLFDVLPSYQLKGDALEHLNPFPEEDESTGIMRTCESEGKIKFYRFYMRDNYPQELKLKPAKKKRPINQVFKDGDLNKVEKRLRGKLNDRGKGPLVEVPKRLGSANILLHPERGETLPEVVEKPVEKATTPKVKKPRLGSLNKPQTKSVEKKTKKRKLPDESEDTDPIKGNDILSRIKRAARKPPIVIDDDYDDDEVVEEEEKEDVATEENKDEDYKEPEAEATEEDVEMKDVDEDDDELEVVEIKITNNVADTTDQSITNGDTSFNDDVSFNEETSFNSDTSFNEENGGTHIFISKKTRERSNKKKNTGLRERLFADSKSELRRNLIIEMTKEKGGVAYTSSEFLRELDARLGNTTTKSDRKTLTRDLARLQESGHLEVEVVHMQLSGQDVTRSLFYLTDEGLRPTKEQIDLAREDCKTDSSHSTTKQMPSHRTVESEYTLFAIDSPFKGRRLESLSKATSRGRPMGRPRKIRQEPPVKVPVEDDDALDTTTKKKTRSRKKKSKKIEDEFNERELAEIPEAIPIKIKPEPKAEVSSIVRKKLKRKTAPEKRSGKGRSKDGKNTVALKMDEEGAITLFRAVCISKAFIRNMIDFDSISEIFNNADVDSLRKSWSLLRRSIGGAEVINRGVKEFEKIVTKAIEEEDVDSSDLENIKYPFFLELWSRYEAEYEQILDVMPLYKNIEDNDKHYERIPVNLFTYETYDVYETQSMTTREMQLANTPFFEDNTENNNNDLSKVSPHKEHDDVRTVFKAVFGTSKSNGAPEQLDRLLRHHTTSVLRTVSEGMIRDKELVYYGDDNENNFVLTEKVYAALQVRIKSLFFNKAAQFRESLIPVINSNKGLILSQGISNGQMAQVLQLVSESCISLGRIDKNYDFEGYESRLLNKGFLDCEIVVYKPETCIPLEEDTRMTTSIPTGKVCSRIWLDVNGQIDSKLWRDILVAVLYHFHFRPGVTLELIFNKFDSLLSANDFNSVIEWLLENEFIRKGSFGGFYTTDNWLSVLGS</sequence>
<dbReference type="GO" id="GO:0006384">
    <property type="term" value="P:transcription initiation at RNA polymerase III promoter"/>
    <property type="evidence" value="ECO:0007669"/>
    <property type="project" value="InterPro"/>
</dbReference>
<dbReference type="Pfam" id="PF04182">
    <property type="entry name" value="B-block_TFIIIC"/>
    <property type="match status" value="1"/>
</dbReference>
<dbReference type="OrthoDB" id="68020at2759"/>
<dbReference type="InterPro" id="IPR044210">
    <property type="entry name" value="Tfc3-like"/>
</dbReference>
<dbReference type="PANTHER" id="PTHR15180:SF1">
    <property type="entry name" value="GENERAL TRANSCRIPTION FACTOR 3C POLYPEPTIDE 1"/>
    <property type="match status" value="1"/>
</dbReference>
<dbReference type="GO" id="GO:0005634">
    <property type="term" value="C:nucleus"/>
    <property type="evidence" value="ECO:0007669"/>
    <property type="project" value="UniProtKB-SubCell"/>
</dbReference>
<evidence type="ECO:0000313" key="10">
    <source>
        <dbReference type="EMBL" id="EER32273.1"/>
    </source>
</evidence>
<keyword evidence="4" id="KW-0804">Transcription</keyword>